<accession>A0A5J4TJI4</accession>
<sequence length="230" mass="26718">MQRRQELLEKDFTLRKSACQELLNKQRESRSFENRIIWTDQCSFELGGSVNTHNCYYQSKINPHYYFDVPHLRAKQMVWCGICSKGIFGPYFVDDIVDQDVYKKIICDKLLPDLHIQFGSLRNLYFQQDGAPSHTANQSKDFLEELFENRTIGKGLAYQWPPRSPDLTPPDFWLWGSVKDIIYYPRPSNIFELRHAISGAIKSISEATCKNVCRAAFTRMQTCVDLEGGN</sequence>
<dbReference type="PANTHER" id="PTHR47326">
    <property type="entry name" value="TRANSPOSABLE ELEMENT TC3 TRANSPOSASE-LIKE PROTEIN"/>
    <property type="match status" value="1"/>
</dbReference>
<feature type="non-terminal residue" evidence="1">
    <location>
        <position position="230"/>
    </location>
</feature>
<protein>
    <submittedName>
        <fullName evidence="1">Putative transposable element tc3 transposase</fullName>
    </submittedName>
</protein>
<dbReference type="AlphaFoldDB" id="A0A5J4TJI4"/>
<proteinExistence type="predicted"/>
<comment type="caution">
    <text evidence="1">The sequence shown here is derived from an EMBL/GenBank/DDBJ whole genome shotgun (WGS) entry which is preliminary data.</text>
</comment>
<evidence type="ECO:0000313" key="1">
    <source>
        <dbReference type="EMBL" id="KAA6358437.1"/>
    </source>
</evidence>
<dbReference type="OrthoDB" id="10024116at2759"/>
<name>A0A5J4TJI4_9EUKA</name>
<dbReference type="InterPro" id="IPR036397">
    <property type="entry name" value="RNaseH_sf"/>
</dbReference>
<organism evidence="1 2">
    <name type="scientific">Streblomastix strix</name>
    <dbReference type="NCBI Taxonomy" id="222440"/>
    <lineage>
        <taxon>Eukaryota</taxon>
        <taxon>Metamonada</taxon>
        <taxon>Preaxostyla</taxon>
        <taxon>Oxymonadida</taxon>
        <taxon>Streblomastigidae</taxon>
        <taxon>Streblomastix</taxon>
    </lineage>
</organism>
<dbReference type="PANTHER" id="PTHR47326:SF1">
    <property type="entry name" value="HTH PSQ-TYPE DOMAIN-CONTAINING PROTEIN"/>
    <property type="match status" value="1"/>
</dbReference>
<gene>
    <name evidence="1" type="ORF">EZS28_046035</name>
</gene>
<dbReference type="Proteomes" id="UP000324800">
    <property type="component" value="Unassembled WGS sequence"/>
</dbReference>
<dbReference type="EMBL" id="SNRW01029859">
    <property type="protein sequence ID" value="KAA6358437.1"/>
    <property type="molecule type" value="Genomic_DNA"/>
</dbReference>
<dbReference type="GO" id="GO:0003676">
    <property type="term" value="F:nucleic acid binding"/>
    <property type="evidence" value="ECO:0007669"/>
    <property type="project" value="InterPro"/>
</dbReference>
<dbReference type="Gene3D" id="3.30.420.10">
    <property type="entry name" value="Ribonuclease H-like superfamily/Ribonuclease H"/>
    <property type="match status" value="1"/>
</dbReference>
<evidence type="ECO:0000313" key="2">
    <source>
        <dbReference type="Proteomes" id="UP000324800"/>
    </source>
</evidence>
<reference evidence="1 2" key="1">
    <citation type="submission" date="2019-03" db="EMBL/GenBank/DDBJ databases">
        <title>Single cell metagenomics reveals metabolic interactions within the superorganism composed of flagellate Streblomastix strix and complex community of Bacteroidetes bacteria on its surface.</title>
        <authorList>
            <person name="Treitli S.C."/>
            <person name="Kolisko M."/>
            <person name="Husnik F."/>
            <person name="Keeling P."/>
            <person name="Hampl V."/>
        </authorList>
    </citation>
    <scope>NUCLEOTIDE SEQUENCE [LARGE SCALE GENOMIC DNA]</scope>
    <source>
        <strain evidence="1">ST1C</strain>
    </source>
</reference>